<gene>
    <name evidence="2" type="ORF">NCTC10975_04203</name>
</gene>
<accession>A0A2X2CN67</accession>
<evidence type="ECO:0000256" key="1">
    <source>
        <dbReference type="SAM" id="Phobius"/>
    </source>
</evidence>
<keyword evidence="1" id="KW-1133">Transmembrane helix</keyword>
<evidence type="ECO:0000313" key="2">
    <source>
        <dbReference type="EMBL" id="SPZ01555.1"/>
    </source>
</evidence>
<feature type="transmembrane region" description="Helical" evidence="1">
    <location>
        <begin position="12"/>
        <end position="32"/>
    </location>
</feature>
<dbReference type="EMBL" id="UAUE01000028">
    <property type="protein sequence ID" value="SPZ01555.1"/>
    <property type="molecule type" value="Genomic_DNA"/>
</dbReference>
<protein>
    <submittedName>
        <fullName evidence="2">Uncharacterized protein</fullName>
    </submittedName>
</protein>
<reference evidence="2 3" key="1">
    <citation type="submission" date="2018-06" db="EMBL/GenBank/DDBJ databases">
        <authorList>
            <consortium name="Pathogen Informatics"/>
            <person name="Doyle S."/>
        </authorList>
    </citation>
    <scope>NUCLEOTIDE SEQUENCE [LARGE SCALE GENOMIC DNA]</scope>
    <source>
        <strain evidence="2 3">NCTC10975</strain>
    </source>
</reference>
<name>A0A2X2CN67_PROMI</name>
<keyword evidence="1" id="KW-0812">Transmembrane</keyword>
<keyword evidence="1" id="KW-0472">Membrane</keyword>
<feature type="transmembrane region" description="Helical" evidence="1">
    <location>
        <begin position="80"/>
        <end position="100"/>
    </location>
</feature>
<organism evidence="2 3">
    <name type="scientific">Proteus mirabilis</name>
    <dbReference type="NCBI Taxonomy" id="584"/>
    <lineage>
        <taxon>Bacteria</taxon>
        <taxon>Pseudomonadati</taxon>
        <taxon>Pseudomonadota</taxon>
        <taxon>Gammaproteobacteria</taxon>
        <taxon>Enterobacterales</taxon>
        <taxon>Morganellaceae</taxon>
        <taxon>Proteus</taxon>
    </lineage>
</organism>
<proteinExistence type="predicted"/>
<evidence type="ECO:0000313" key="3">
    <source>
        <dbReference type="Proteomes" id="UP000251485"/>
    </source>
</evidence>
<dbReference type="AlphaFoldDB" id="A0A2X2CN67"/>
<dbReference type="Proteomes" id="UP000251485">
    <property type="component" value="Unassembled WGS sequence"/>
</dbReference>
<feature type="transmembrane region" description="Helical" evidence="1">
    <location>
        <begin position="44"/>
        <end position="64"/>
    </location>
</feature>
<sequence length="104" mass="12189">MKQSHIPDFSLLINIFDLTLIPMFVFIIGFITKNGTWKSWRDNLLAALVIYATFQTIDMIPLYYSGQFDLNTYLLFPQNGVWFFLATPIWQAFFPIVTFIHQTS</sequence>